<accession>A0A5A7RFC0</accession>
<evidence type="ECO:0000256" key="2">
    <source>
        <dbReference type="SAM" id="Phobius"/>
    </source>
</evidence>
<dbReference type="Proteomes" id="UP000325081">
    <property type="component" value="Unassembled WGS sequence"/>
</dbReference>
<reference evidence="4" key="1">
    <citation type="journal article" date="2019" name="Curr. Biol.">
        <title>Genome Sequence of Striga asiatica Provides Insight into the Evolution of Plant Parasitism.</title>
        <authorList>
            <person name="Yoshida S."/>
            <person name="Kim S."/>
            <person name="Wafula E.K."/>
            <person name="Tanskanen J."/>
            <person name="Kim Y.M."/>
            <person name="Honaas L."/>
            <person name="Yang Z."/>
            <person name="Spallek T."/>
            <person name="Conn C.E."/>
            <person name="Ichihashi Y."/>
            <person name="Cheong K."/>
            <person name="Cui S."/>
            <person name="Der J.P."/>
            <person name="Gundlach H."/>
            <person name="Jiao Y."/>
            <person name="Hori C."/>
            <person name="Ishida J.K."/>
            <person name="Kasahara H."/>
            <person name="Kiba T."/>
            <person name="Kim M.S."/>
            <person name="Koo N."/>
            <person name="Laohavisit A."/>
            <person name="Lee Y.H."/>
            <person name="Lumba S."/>
            <person name="McCourt P."/>
            <person name="Mortimer J.C."/>
            <person name="Mutuku J.M."/>
            <person name="Nomura T."/>
            <person name="Sasaki-Sekimoto Y."/>
            <person name="Seto Y."/>
            <person name="Wang Y."/>
            <person name="Wakatake T."/>
            <person name="Sakakibara H."/>
            <person name="Demura T."/>
            <person name="Yamaguchi S."/>
            <person name="Yoneyama K."/>
            <person name="Manabe R.I."/>
            <person name="Nelson D.C."/>
            <person name="Schulman A.H."/>
            <person name="Timko M.P."/>
            <person name="dePamphilis C.W."/>
            <person name="Choi D."/>
            <person name="Shirasu K."/>
        </authorList>
    </citation>
    <scope>NUCLEOTIDE SEQUENCE [LARGE SCALE GENOMIC DNA]</scope>
    <source>
        <strain evidence="4">cv. UVA1</strain>
    </source>
</reference>
<name>A0A5A7RFC0_STRAF</name>
<gene>
    <name evidence="3" type="ORF">STAS_33572</name>
</gene>
<feature type="compositionally biased region" description="Polar residues" evidence="1">
    <location>
        <begin position="59"/>
        <end position="69"/>
    </location>
</feature>
<keyword evidence="4" id="KW-1185">Reference proteome</keyword>
<proteinExistence type="predicted"/>
<keyword evidence="2" id="KW-0472">Membrane</keyword>
<feature type="compositionally biased region" description="Polar residues" evidence="1">
    <location>
        <begin position="37"/>
        <end position="51"/>
    </location>
</feature>
<feature type="transmembrane region" description="Helical" evidence="2">
    <location>
        <begin position="74"/>
        <end position="92"/>
    </location>
</feature>
<keyword evidence="2" id="KW-1133">Transmembrane helix</keyword>
<feature type="region of interest" description="Disordered" evidence="1">
    <location>
        <begin position="35"/>
        <end position="69"/>
    </location>
</feature>
<dbReference type="AlphaFoldDB" id="A0A5A7RFC0"/>
<evidence type="ECO:0000256" key="1">
    <source>
        <dbReference type="SAM" id="MobiDB-lite"/>
    </source>
</evidence>
<comment type="caution">
    <text evidence="3">The sequence shown here is derived from an EMBL/GenBank/DDBJ whole genome shotgun (WGS) entry which is preliminary data.</text>
</comment>
<protein>
    <submittedName>
        <fullName evidence="3">NAD(P)H-hydrate epimerase</fullName>
    </submittedName>
</protein>
<dbReference type="EMBL" id="BKCP01012270">
    <property type="protein sequence ID" value="GER55877.1"/>
    <property type="molecule type" value="Genomic_DNA"/>
</dbReference>
<keyword evidence="2" id="KW-0812">Transmembrane</keyword>
<organism evidence="3 4">
    <name type="scientific">Striga asiatica</name>
    <name type="common">Asiatic witchweed</name>
    <name type="synonym">Buchnera asiatica</name>
    <dbReference type="NCBI Taxonomy" id="4170"/>
    <lineage>
        <taxon>Eukaryota</taxon>
        <taxon>Viridiplantae</taxon>
        <taxon>Streptophyta</taxon>
        <taxon>Embryophyta</taxon>
        <taxon>Tracheophyta</taxon>
        <taxon>Spermatophyta</taxon>
        <taxon>Magnoliopsida</taxon>
        <taxon>eudicotyledons</taxon>
        <taxon>Gunneridae</taxon>
        <taxon>Pentapetalae</taxon>
        <taxon>asterids</taxon>
        <taxon>lamiids</taxon>
        <taxon>Lamiales</taxon>
        <taxon>Orobanchaceae</taxon>
        <taxon>Buchnereae</taxon>
        <taxon>Striga</taxon>
    </lineage>
</organism>
<sequence>MNWSKNTWCGLGGPWRRRISTRGITKARVFPEPVAASTATSLKLHSKGVQNSKRDKVSASRTASESGGSKSENLVVVSALFGFSSSAAMMFYSKTKNKRKGKEA</sequence>
<evidence type="ECO:0000313" key="4">
    <source>
        <dbReference type="Proteomes" id="UP000325081"/>
    </source>
</evidence>
<evidence type="ECO:0000313" key="3">
    <source>
        <dbReference type="EMBL" id="GER55877.1"/>
    </source>
</evidence>